<gene>
    <name evidence="1" type="ORF">C8D86_10291</name>
</gene>
<dbReference type="Proteomes" id="UP000254720">
    <property type="component" value="Unassembled WGS sequence"/>
</dbReference>
<dbReference type="RefSeq" id="WP_114833467.1">
    <property type="nucleotide sequence ID" value="NZ_LR699114.1"/>
</dbReference>
<protein>
    <submittedName>
        <fullName evidence="1">Uncharacterized protein</fullName>
    </submittedName>
</protein>
<keyword evidence="2" id="KW-1185">Reference proteome</keyword>
<proteinExistence type="predicted"/>
<evidence type="ECO:0000313" key="1">
    <source>
        <dbReference type="EMBL" id="RDI48662.1"/>
    </source>
</evidence>
<name>A0A370GYD7_9COXI</name>
<reference evidence="1 2" key="1">
    <citation type="submission" date="2018-07" db="EMBL/GenBank/DDBJ databases">
        <title>Genomic Encyclopedia of Type Strains, Phase IV (KMG-IV): sequencing the most valuable type-strain genomes for metagenomic binning, comparative biology and taxonomic classification.</title>
        <authorList>
            <person name="Goeker M."/>
        </authorList>
    </citation>
    <scope>NUCLEOTIDE SEQUENCE [LARGE SCALE GENOMIC DNA]</scope>
    <source>
        <strain evidence="1 2">DSM 16500</strain>
    </source>
</reference>
<accession>A0A370GYD7</accession>
<dbReference type="AlphaFoldDB" id="A0A370GYD7"/>
<organism evidence="1 2">
    <name type="scientific">Aquicella lusitana</name>
    <dbReference type="NCBI Taxonomy" id="254246"/>
    <lineage>
        <taxon>Bacteria</taxon>
        <taxon>Pseudomonadati</taxon>
        <taxon>Pseudomonadota</taxon>
        <taxon>Gammaproteobacteria</taxon>
        <taxon>Legionellales</taxon>
        <taxon>Coxiellaceae</taxon>
        <taxon>Aquicella</taxon>
    </lineage>
</organism>
<comment type="caution">
    <text evidence="1">The sequence shown here is derived from an EMBL/GenBank/DDBJ whole genome shotgun (WGS) entry which is preliminary data.</text>
</comment>
<evidence type="ECO:0000313" key="2">
    <source>
        <dbReference type="Proteomes" id="UP000254720"/>
    </source>
</evidence>
<sequence length="123" mass="14439">MTQPRKLIPKPTMGLGDCAFHAYDRAFWKEPVINQIETNLVKHGKTPGSAFAYFIIIAAKHKFIQLPEDLTNLPLEEAIMKVNEYNFEAKWKEIKEKIFELRKQNEENFQLMLAPIMRELTLF</sequence>
<dbReference type="EMBL" id="QQAX01000002">
    <property type="protein sequence ID" value="RDI48662.1"/>
    <property type="molecule type" value="Genomic_DNA"/>
</dbReference>